<protein>
    <submittedName>
        <fullName evidence="6">Bile acid:sodium symporter</fullName>
    </submittedName>
</protein>
<comment type="caution">
    <text evidence="6">The sequence shown here is derived from an EMBL/GenBank/DDBJ whole genome shotgun (WGS) entry which is preliminary data.</text>
</comment>
<feature type="transmembrane region" description="Helical" evidence="5">
    <location>
        <begin position="185"/>
        <end position="205"/>
    </location>
</feature>
<keyword evidence="2 5" id="KW-0812">Transmembrane</keyword>
<dbReference type="Pfam" id="PF01758">
    <property type="entry name" value="SBF"/>
    <property type="match status" value="1"/>
</dbReference>
<dbReference type="EMBL" id="MDVB01000091">
    <property type="protein sequence ID" value="PIT13833.1"/>
    <property type="molecule type" value="Genomic_DNA"/>
</dbReference>
<evidence type="ECO:0000256" key="3">
    <source>
        <dbReference type="ARBA" id="ARBA00022989"/>
    </source>
</evidence>
<feature type="transmembrane region" description="Helical" evidence="5">
    <location>
        <begin position="217"/>
        <end position="241"/>
    </location>
</feature>
<dbReference type="Gene3D" id="1.20.1530.20">
    <property type="match status" value="1"/>
</dbReference>
<evidence type="ECO:0000256" key="2">
    <source>
        <dbReference type="ARBA" id="ARBA00022692"/>
    </source>
</evidence>
<evidence type="ECO:0000313" key="7">
    <source>
        <dbReference type="Proteomes" id="UP000231293"/>
    </source>
</evidence>
<dbReference type="InterPro" id="IPR002657">
    <property type="entry name" value="BilAc:Na_symport/Acr3"/>
</dbReference>
<sequence>MIAIITRLFPLWAALCSIFAYRNPAVFVPLKPYISEMLMLVMLSMGMTLKIEDFTRVLKRPTPIVAGIGLHYLIMPLAAWLIAKMLDMSPELQAGMVLVGCVASGTASNVMVFLSKGDVALSVTISALSTIVGIFATPLLAKMYIAASIAVPVMSMLKEIFLIVALPITFGVTINYFAPQLVKKVVPSLPLITMCLIIIVLSTVVSLSSDKIGIETAIVVIGVILHNALGLIGGYWGGRLFGFDKSICRTLALEVGMQNSGLAAVLGSSFFGPMAALPGAIFSLWHNISGSFLASYWSGKPTGTSNDHLKREDVSLH</sequence>
<dbReference type="RefSeq" id="WP_100113912.1">
    <property type="nucleotide sequence ID" value="NZ_MDVB01000091.1"/>
</dbReference>
<evidence type="ECO:0000256" key="5">
    <source>
        <dbReference type="SAM" id="Phobius"/>
    </source>
</evidence>
<feature type="transmembrane region" description="Helical" evidence="5">
    <location>
        <begin position="63"/>
        <end position="83"/>
    </location>
</feature>
<name>A0A2N9WSJ4_9NEIS</name>
<proteinExistence type="predicted"/>
<dbReference type="Proteomes" id="UP000231293">
    <property type="component" value="Unassembled WGS sequence"/>
</dbReference>
<keyword evidence="4 5" id="KW-0472">Membrane</keyword>
<feature type="transmembrane region" description="Helical" evidence="5">
    <location>
        <begin position="121"/>
        <end position="140"/>
    </location>
</feature>
<evidence type="ECO:0000313" key="6">
    <source>
        <dbReference type="EMBL" id="PIT13833.1"/>
    </source>
</evidence>
<dbReference type="PANTHER" id="PTHR10361">
    <property type="entry name" value="SODIUM-BILE ACID COTRANSPORTER"/>
    <property type="match status" value="1"/>
</dbReference>
<evidence type="ECO:0000256" key="1">
    <source>
        <dbReference type="ARBA" id="ARBA00004141"/>
    </source>
</evidence>
<feature type="transmembrane region" description="Helical" evidence="5">
    <location>
        <begin position="95"/>
        <end position="114"/>
    </location>
</feature>
<organism evidence="6 7">
    <name type="scientific">Snodgrassella alvi</name>
    <dbReference type="NCBI Taxonomy" id="1196083"/>
    <lineage>
        <taxon>Bacteria</taxon>
        <taxon>Pseudomonadati</taxon>
        <taxon>Pseudomonadota</taxon>
        <taxon>Betaproteobacteria</taxon>
        <taxon>Neisseriales</taxon>
        <taxon>Neisseriaceae</taxon>
        <taxon>Snodgrassella</taxon>
    </lineage>
</organism>
<dbReference type="InterPro" id="IPR004710">
    <property type="entry name" value="Bilac:Na_transpt"/>
</dbReference>
<dbReference type="AlphaFoldDB" id="A0A2N9WSJ4"/>
<reference evidence="6 7" key="1">
    <citation type="journal article" date="2017" name="MBio">
        <title>Type VI secretion-mediated competition in the bee gut microbiome.</title>
        <authorList>
            <person name="Steele M.I."/>
            <person name="Kwong W.K."/>
            <person name="Powell J.E."/>
            <person name="Whiteley M."/>
            <person name="Moran N.A."/>
        </authorList>
    </citation>
    <scope>NUCLEOTIDE SEQUENCE [LARGE SCALE GENOMIC DNA]</scope>
    <source>
        <strain evidence="6 7">App2-2</strain>
    </source>
</reference>
<dbReference type="PANTHER" id="PTHR10361:SF28">
    <property type="entry name" value="P3 PROTEIN-RELATED"/>
    <property type="match status" value="1"/>
</dbReference>
<dbReference type="GO" id="GO:0016020">
    <property type="term" value="C:membrane"/>
    <property type="evidence" value="ECO:0007669"/>
    <property type="project" value="UniProtKB-SubCell"/>
</dbReference>
<comment type="subcellular location">
    <subcellularLocation>
        <location evidence="1">Membrane</location>
        <topology evidence="1">Multi-pass membrane protein</topology>
    </subcellularLocation>
</comment>
<gene>
    <name evidence="6" type="ORF">BGI32_08490</name>
</gene>
<evidence type="ECO:0000256" key="4">
    <source>
        <dbReference type="ARBA" id="ARBA00023136"/>
    </source>
</evidence>
<dbReference type="InterPro" id="IPR038770">
    <property type="entry name" value="Na+/solute_symporter_sf"/>
</dbReference>
<keyword evidence="3 5" id="KW-1133">Transmembrane helix</keyword>
<accession>A0A2N9WSJ4</accession>
<feature type="transmembrane region" description="Helical" evidence="5">
    <location>
        <begin position="262"/>
        <end position="285"/>
    </location>
</feature>
<feature type="transmembrane region" description="Helical" evidence="5">
    <location>
        <begin position="160"/>
        <end position="178"/>
    </location>
</feature>